<feature type="binding site" evidence="6">
    <location>
        <position position="129"/>
    </location>
    <ligand>
        <name>S-adenosyl-L-methionine</name>
        <dbReference type="ChEBI" id="CHEBI:59789"/>
    </ligand>
</feature>
<dbReference type="InterPro" id="IPR026024">
    <property type="entry name" value="Chemotaxis_MeTrfase_CheR"/>
</dbReference>
<evidence type="ECO:0000256" key="7">
    <source>
        <dbReference type="SAM" id="MobiDB-lite"/>
    </source>
</evidence>
<evidence type="ECO:0000313" key="10">
    <source>
        <dbReference type="Proteomes" id="UP000186819"/>
    </source>
</evidence>
<dbReference type="Pfam" id="PF03705">
    <property type="entry name" value="CheR_N"/>
    <property type="match status" value="1"/>
</dbReference>
<dbReference type="InterPro" id="IPR029063">
    <property type="entry name" value="SAM-dependent_MTases_sf"/>
</dbReference>
<feature type="compositionally biased region" description="Low complexity" evidence="7">
    <location>
        <begin position="22"/>
        <end position="34"/>
    </location>
</feature>
<dbReference type="SUPFAM" id="SSF53335">
    <property type="entry name" value="S-adenosyl-L-methionine-dependent methyltransferases"/>
    <property type="match status" value="1"/>
</dbReference>
<feature type="binding site" evidence="6">
    <location>
        <position position="168"/>
    </location>
    <ligand>
        <name>S-adenosyl-L-methionine</name>
        <dbReference type="ChEBI" id="CHEBI:59789"/>
    </ligand>
</feature>
<reference evidence="10" key="1">
    <citation type="submission" date="2017-01" db="EMBL/GenBank/DDBJ databases">
        <authorList>
            <person name="Varghese N."/>
            <person name="Submissions S."/>
        </authorList>
    </citation>
    <scope>NUCLEOTIDE SEQUENCE [LARGE SCALE GENOMIC DNA]</scope>
    <source>
        <strain evidence="10">ATCC 51758</strain>
    </source>
</reference>
<dbReference type="SMART" id="SM00138">
    <property type="entry name" value="MeTrc"/>
    <property type="match status" value="1"/>
</dbReference>
<keyword evidence="3 9" id="KW-0489">Methyltransferase</keyword>
<dbReference type="Gene3D" id="3.40.50.150">
    <property type="entry name" value="Vaccinia Virus protein VP39"/>
    <property type="match status" value="1"/>
</dbReference>
<evidence type="ECO:0000313" key="9">
    <source>
        <dbReference type="EMBL" id="SIR39057.1"/>
    </source>
</evidence>
<evidence type="ECO:0000259" key="8">
    <source>
        <dbReference type="PROSITE" id="PS50123"/>
    </source>
</evidence>
<keyword evidence="5 6" id="KW-0949">S-adenosyl-L-methionine</keyword>
<dbReference type="PIRSF" id="PIRSF000410">
    <property type="entry name" value="CheR"/>
    <property type="match status" value="1"/>
</dbReference>
<dbReference type="SUPFAM" id="SSF47757">
    <property type="entry name" value="Chemotaxis receptor methyltransferase CheR, N-terminal domain"/>
    <property type="match status" value="1"/>
</dbReference>
<accession>A0A1N7AIT5</accession>
<feature type="binding site" evidence="6">
    <location>
        <begin position="251"/>
        <end position="252"/>
    </location>
    <ligand>
        <name>S-adenosyl-L-methionine</name>
        <dbReference type="ChEBI" id="CHEBI:59789"/>
    </ligand>
</feature>
<feature type="binding site" evidence="6">
    <location>
        <position position="193"/>
    </location>
    <ligand>
        <name>S-adenosyl-L-methionine</name>
        <dbReference type="ChEBI" id="CHEBI:59789"/>
    </ligand>
</feature>
<feature type="domain" description="CheR-type methyltransferase" evidence="8">
    <location>
        <begin position="54"/>
        <end position="325"/>
    </location>
</feature>
<dbReference type="AlphaFoldDB" id="A0A1N7AIT5"/>
<evidence type="ECO:0000256" key="3">
    <source>
        <dbReference type="ARBA" id="ARBA00022603"/>
    </source>
</evidence>
<gene>
    <name evidence="9" type="ORF">SAMN05421829_11482</name>
</gene>
<name>A0A1N7AIT5_9RHOO</name>
<dbReference type="InterPro" id="IPR036804">
    <property type="entry name" value="CheR_N_sf"/>
</dbReference>
<dbReference type="InterPro" id="IPR000780">
    <property type="entry name" value="CheR_MeTrfase"/>
</dbReference>
<dbReference type="GO" id="GO:0032259">
    <property type="term" value="P:methylation"/>
    <property type="evidence" value="ECO:0007669"/>
    <property type="project" value="UniProtKB-KW"/>
</dbReference>
<keyword evidence="10" id="KW-1185">Reference proteome</keyword>
<evidence type="ECO:0000256" key="6">
    <source>
        <dbReference type="PIRSR" id="PIRSR000410-1"/>
    </source>
</evidence>
<evidence type="ECO:0000256" key="1">
    <source>
        <dbReference type="ARBA" id="ARBA00001541"/>
    </source>
</evidence>
<dbReference type="PRINTS" id="PR00996">
    <property type="entry name" value="CHERMTFRASE"/>
</dbReference>
<evidence type="ECO:0000256" key="2">
    <source>
        <dbReference type="ARBA" id="ARBA00012534"/>
    </source>
</evidence>
<proteinExistence type="predicted"/>
<organism evidence="9 10">
    <name type="scientific">Aromatoleum tolulyticum</name>
    <dbReference type="NCBI Taxonomy" id="34027"/>
    <lineage>
        <taxon>Bacteria</taxon>
        <taxon>Pseudomonadati</taxon>
        <taxon>Pseudomonadota</taxon>
        <taxon>Betaproteobacteria</taxon>
        <taxon>Rhodocyclales</taxon>
        <taxon>Rhodocyclaceae</taxon>
        <taxon>Aromatoleum</taxon>
    </lineage>
</organism>
<feature type="binding site" evidence="6">
    <location>
        <position position="131"/>
    </location>
    <ligand>
        <name>S-adenosyl-L-methionine</name>
        <dbReference type="ChEBI" id="CHEBI:59789"/>
    </ligand>
</feature>
<dbReference type="PANTHER" id="PTHR24422:SF19">
    <property type="entry name" value="CHEMOTAXIS PROTEIN METHYLTRANSFERASE"/>
    <property type="match status" value="1"/>
</dbReference>
<dbReference type="PANTHER" id="PTHR24422">
    <property type="entry name" value="CHEMOTAXIS PROTEIN METHYLTRANSFERASE"/>
    <property type="match status" value="1"/>
</dbReference>
<comment type="catalytic activity">
    <reaction evidence="1">
        <text>L-glutamyl-[protein] + S-adenosyl-L-methionine = [protein]-L-glutamate 5-O-methyl ester + S-adenosyl-L-homocysteine</text>
        <dbReference type="Rhea" id="RHEA:24452"/>
        <dbReference type="Rhea" id="RHEA-COMP:10208"/>
        <dbReference type="Rhea" id="RHEA-COMP:10311"/>
        <dbReference type="ChEBI" id="CHEBI:29973"/>
        <dbReference type="ChEBI" id="CHEBI:57856"/>
        <dbReference type="ChEBI" id="CHEBI:59789"/>
        <dbReference type="ChEBI" id="CHEBI:82795"/>
        <dbReference type="EC" id="2.1.1.80"/>
    </reaction>
</comment>
<feature type="binding site" evidence="6">
    <location>
        <position position="135"/>
    </location>
    <ligand>
        <name>S-adenosyl-L-methionine</name>
        <dbReference type="ChEBI" id="CHEBI:59789"/>
    </ligand>
</feature>
<evidence type="ECO:0000256" key="5">
    <source>
        <dbReference type="ARBA" id="ARBA00022691"/>
    </source>
</evidence>
<dbReference type="Gene3D" id="1.10.155.10">
    <property type="entry name" value="Chemotaxis receptor methyltransferase CheR, N-terminal domain"/>
    <property type="match status" value="1"/>
</dbReference>
<dbReference type="Proteomes" id="UP000186819">
    <property type="component" value="Unassembled WGS sequence"/>
</dbReference>
<protein>
    <recommendedName>
        <fullName evidence="2">protein-glutamate O-methyltransferase</fullName>
        <ecNumber evidence="2">2.1.1.80</ecNumber>
    </recommendedName>
</protein>
<keyword evidence="4 9" id="KW-0808">Transferase</keyword>
<evidence type="ECO:0000256" key="4">
    <source>
        <dbReference type="ARBA" id="ARBA00022679"/>
    </source>
</evidence>
<dbReference type="PROSITE" id="PS50123">
    <property type="entry name" value="CHER"/>
    <property type="match status" value="1"/>
</dbReference>
<dbReference type="GO" id="GO:0008983">
    <property type="term" value="F:protein-glutamate O-methyltransferase activity"/>
    <property type="evidence" value="ECO:0007669"/>
    <property type="project" value="UniProtKB-EC"/>
</dbReference>
<dbReference type="InterPro" id="IPR050903">
    <property type="entry name" value="Bact_Chemotaxis_MeTrfase"/>
</dbReference>
<dbReference type="InterPro" id="IPR022641">
    <property type="entry name" value="CheR_N"/>
</dbReference>
<dbReference type="Pfam" id="PF01739">
    <property type="entry name" value="CheR"/>
    <property type="match status" value="1"/>
</dbReference>
<sequence>MPAGDSPFGRKPAMPGSAARTAADAPGRPHAAANSAPGLAAMAAAAAASALSASGEREFELTQADFERIRKLIYDHAGIVLSQAKQDMVYSRLARRLRACGDRSFAQYIVRLERDRSEWETFVNSLTTNLTSFFREAHHFDILAERMRRVAERRTIRIWCNAASTGEEPYSLAITACEAFNTLSPPVQIIASDIDTSVLAHAERGVYRDDRVARMSPEMLRRYFEQGAGLAAAEHRVRPELKRLLSFRRINLLDPVWPVQGPLDAIFCRNVMIYFDKTTQYGILKRFVPLLRKDGALFAGHSESFMHAGDLFRSTGRTVYQRTDADGN</sequence>
<dbReference type="EC" id="2.1.1.80" evidence="2"/>
<dbReference type="InterPro" id="IPR022642">
    <property type="entry name" value="CheR_C"/>
</dbReference>
<dbReference type="STRING" id="34027.SAMN05421829_11482"/>
<feature type="binding site" evidence="6">
    <location>
        <begin position="269"/>
        <end position="270"/>
    </location>
    <ligand>
        <name>S-adenosyl-L-methionine</name>
        <dbReference type="ChEBI" id="CHEBI:59789"/>
    </ligand>
</feature>
<feature type="region of interest" description="Disordered" evidence="7">
    <location>
        <begin position="1"/>
        <end position="34"/>
    </location>
</feature>
<dbReference type="EMBL" id="FTMD01000014">
    <property type="protein sequence ID" value="SIR39057.1"/>
    <property type="molecule type" value="Genomic_DNA"/>
</dbReference>